<name>A0ACC0HHL4_9ERIC</name>
<dbReference type="Proteomes" id="UP001060215">
    <property type="component" value="Chromosome 5"/>
</dbReference>
<evidence type="ECO:0000313" key="1">
    <source>
        <dbReference type="EMBL" id="KAI8012469.1"/>
    </source>
</evidence>
<organism evidence="1 2">
    <name type="scientific">Camellia lanceoleosa</name>
    <dbReference type="NCBI Taxonomy" id="1840588"/>
    <lineage>
        <taxon>Eukaryota</taxon>
        <taxon>Viridiplantae</taxon>
        <taxon>Streptophyta</taxon>
        <taxon>Embryophyta</taxon>
        <taxon>Tracheophyta</taxon>
        <taxon>Spermatophyta</taxon>
        <taxon>Magnoliopsida</taxon>
        <taxon>eudicotyledons</taxon>
        <taxon>Gunneridae</taxon>
        <taxon>Pentapetalae</taxon>
        <taxon>asterids</taxon>
        <taxon>Ericales</taxon>
        <taxon>Theaceae</taxon>
        <taxon>Camellia</taxon>
    </lineage>
</organism>
<dbReference type="EMBL" id="CM045762">
    <property type="protein sequence ID" value="KAI8012469.1"/>
    <property type="molecule type" value="Genomic_DNA"/>
</dbReference>
<protein>
    <submittedName>
        <fullName evidence="1">Uncharacterized protein</fullName>
    </submittedName>
</protein>
<reference evidence="1 2" key="1">
    <citation type="journal article" date="2022" name="Plant J.">
        <title>Chromosome-level genome of Camellia lanceoleosa provides a valuable resource for understanding genome evolution and self-incompatibility.</title>
        <authorList>
            <person name="Gong W."/>
            <person name="Xiao S."/>
            <person name="Wang L."/>
            <person name="Liao Z."/>
            <person name="Chang Y."/>
            <person name="Mo W."/>
            <person name="Hu G."/>
            <person name="Li W."/>
            <person name="Zhao G."/>
            <person name="Zhu H."/>
            <person name="Hu X."/>
            <person name="Ji K."/>
            <person name="Xiang X."/>
            <person name="Song Q."/>
            <person name="Yuan D."/>
            <person name="Jin S."/>
            <person name="Zhang L."/>
        </authorList>
    </citation>
    <scope>NUCLEOTIDE SEQUENCE [LARGE SCALE GENOMIC DNA]</scope>
    <source>
        <strain evidence="1">SQ_2022a</strain>
    </source>
</reference>
<comment type="caution">
    <text evidence="1">The sequence shown here is derived from an EMBL/GenBank/DDBJ whole genome shotgun (WGS) entry which is preliminary data.</text>
</comment>
<evidence type="ECO:0000313" key="2">
    <source>
        <dbReference type="Proteomes" id="UP001060215"/>
    </source>
</evidence>
<keyword evidence="2" id="KW-1185">Reference proteome</keyword>
<accession>A0ACC0HHL4</accession>
<proteinExistence type="predicted"/>
<gene>
    <name evidence="1" type="ORF">LOK49_LG06G00230</name>
</gene>
<sequence length="114" mass="12812">MALLAILSWRKRKGSKLSESCGMGEAGRESSLDDRLIDTLSDSAHAIGFRLLLPLLLPPFTIIYITRSLQYRSLIIFFYNCFVFVLFCFFFVFGRSVSDALIVVEIALIGGPRV</sequence>